<dbReference type="SUPFAM" id="SSF51316">
    <property type="entry name" value="Mss4-like"/>
    <property type="match status" value="1"/>
</dbReference>
<comment type="similarity">
    <text evidence="2">Belongs to the TCTP family.</text>
</comment>
<dbReference type="Gene3D" id="2.170.150.10">
    <property type="entry name" value="Metal Binding Protein, Guanine Nucleotide Exchange Factor, Chain A"/>
    <property type="match status" value="1"/>
</dbReference>
<protein>
    <recommendedName>
        <fullName evidence="1">Translationally-controlled tumor protein homolog</fullName>
    </recommendedName>
</protein>
<dbReference type="PRINTS" id="PR01653">
    <property type="entry name" value="TCTPROTEIN"/>
</dbReference>
<dbReference type="PROSITE" id="PS51797">
    <property type="entry name" value="TCTP_3"/>
    <property type="match status" value="1"/>
</dbReference>
<dbReference type="Pfam" id="PF00838">
    <property type="entry name" value="TCTP"/>
    <property type="match status" value="1"/>
</dbReference>
<dbReference type="PhylomeDB" id="A0A167V0E3"/>
<feature type="domain" description="TCTP" evidence="3">
    <location>
        <begin position="1"/>
        <end position="185"/>
    </location>
</feature>
<reference evidence="4" key="1">
    <citation type="journal article" date="2014" name="Genome Announc.">
        <title>Complete sequencing and chromosome-scale genome assembly of the industrial progenitor strain P2niaD18 from the penicillin producer Penicillium chrysogenum.</title>
        <authorList>
            <person name="Specht T."/>
            <person name="Dahlmann T.A."/>
            <person name="Zadra I."/>
            <person name="Kurnsteiner H."/>
            <person name="Kuck U."/>
        </authorList>
    </citation>
    <scope>NUCLEOTIDE SEQUENCE [LARGE SCALE GENOMIC DNA]</scope>
    <source>
        <strain evidence="4">P2niaD18</strain>
    </source>
</reference>
<evidence type="ECO:0000256" key="2">
    <source>
        <dbReference type="PROSITE-ProRule" id="PRU01133"/>
    </source>
</evidence>
<organism evidence="4">
    <name type="scientific">Penicillium chrysogenum</name>
    <name type="common">Penicillium notatum</name>
    <dbReference type="NCBI Taxonomy" id="5076"/>
    <lineage>
        <taxon>Eukaryota</taxon>
        <taxon>Fungi</taxon>
        <taxon>Dikarya</taxon>
        <taxon>Ascomycota</taxon>
        <taxon>Pezizomycotina</taxon>
        <taxon>Eurotiomycetes</taxon>
        <taxon>Eurotiomycetidae</taxon>
        <taxon>Eurotiales</taxon>
        <taxon>Aspergillaceae</taxon>
        <taxon>Penicillium</taxon>
        <taxon>Penicillium chrysogenum species complex</taxon>
    </lineage>
</organism>
<accession>A0A167V0E3</accession>
<dbReference type="InterPro" id="IPR011057">
    <property type="entry name" value="Mss4-like_sf"/>
</dbReference>
<sequence>MIIYTDIVSGDEIVADTFKLVPNKEFDLLWECDCRKYMKRAGEDFQLEGANPSAEEGAEEEGGEGEAVMVHDIEDQFRLVWLKAEEGAKPSKEDYKSHLKTYLKKLHKNAAPKFAQAENPDAAEKAWKTKAAGAMKKIISNWDNYDVLMGQSTDGDAMHVLIDFREDGVTPYATVWADGLKEVKV</sequence>
<evidence type="ECO:0000313" key="4">
    <source>
        <dbReference type="EMBL" id="KZN89859.1"/>
    </source>
</evidence>
<dbReference type="InterPro" id="IPR011323">
    <property type="entry name" value="Mss4/transl-control_tumour"/>
</dbReference>
<dbReference type="PANTHER" id="PTHR11991">
    <property type="entry name" value="TRANSLATIONALLY CONTROLLED TUMOR PROTEIN-RELATED"/>
    <property type="match status" value="1"/>
</dbReference>
<dbReference type="EMBL" id="CM002799">
    <property type="protein sequence ID" value="KZN89859.1"/>
    <property type="molecule type" value="Genomic_DNA"/>
</dbReference>
<proteinExistence type="inferred from homology"/>
<gene>
    <name evidence="4" type="ORF">EN45_084950</name>
</gene>
<dbReference type="GO" id="GO:0005737">
    <property type="term" value="C:cytoplasm"/>
    <property type="evidence" value="ECO:0007669"/>
    <property type="project" value="TreeGrafter"/>
</dbReference>
<dbReference type="InterPro" id="IPR034737">
    <property type="entry name" value="TCTP"/>
</dbReference>
<evidence type="ECO:0000259" key="3">
    <source>
        <dbReference type="PROSITE" id="PS51797"/>
    </source>
</evidence>
<dbReference type="Proteomes" id="UP000076449">
    <property type="component" value="Chromosome II"/>
</dbReference>
<dbReference type="PROSITE" id="PS01002">
    <property type="entry name" value="TCTP_1"/>
    <property type="match status" value="1"/>
</dbReference>
<dbReference type="AlphaFoldDB" id="A0A167V0E3"/>
<dbReference type="InterPro" id="IPR018103">
    <property type="entry name" value="Translation_control_tumour_CS"/>
</dbReference>
<dbReference type="PANTHER" id="PTHR11991:SF0">
    <property type="entry name" value="TRANSLATIONALLY-CONTROLLED TUMOR PROTEIN"/>
    <property type="match status" value="1"/>
</dbReference>
<evidence type="ECO:0000256" key="1">
    <source>
        <dbReference type="ARBA" id="ARBA00014759"/>
    </source>
</evidence>
<dbReference type="GO" id="GO:0005509">
    <property type="term" value="F:calcium ion binding"/>
    <property type="evidence" value="ECO:0007669"/>
    <property type="project" value="TreeGrafter"/>
</dbReference>
<name>A0A167V0E3_PENCH</name>
<dbReference type="InterPro" id="IPR018105">
    <property type="entry name" value="Translational_control_tumour_p"/>
</dbReference>